<sequence>MSGVEAKLTASLDDLIAQATRNNKEKRPAKPAPAPANRPPPQTGPRKGLKKNKPEQPRQQPQQQQQQQQRPRQQQQQPKPQVQQQPQQRPRAPKQLPGQRKSGAPNLGVREGQVQKRSVQQPPQPRKVLREQPPLQQAPPPRRAPYAQRQPAPEGKWQHDMYEDDYVPPRRAPAAPAAGNSAKLIIRNLYHGVTSDDLLELFSTVGEVKRHGVQYDNSGRSVGTGYVEFATRAEAEKAKKEYDGVMLDNQPMEILFGDQDRAAGGVPKKLASGITVVKPGAAGGQGAGPKRAGGEGRANGGQRLAAAALRETAAPARGPRGGSLGGRSGRLRSEVRGRSQNADGDYMQE</sequence>
<dbReference type="OrthoDB" id="1049195at2759"/>
<feature type="compositionally biased region" description="Gly residues" evidence="3">
    <location>
        <begin position="319"/>
        <end position="328"/>
    </location>
</feature>
<dbReference type="Pfam" id="PF00076">
    <property type="entry name" value="RRM_1"/>
    <property type="match status" value="1"/>
</dbReference>
<name>A0A150G268_GONPE</name>
<evidence type="ECO:0000256" key="2">
    <source>
        <dbReference type="PROSITE-ProRule" id="PRU00176"/>
    </source>
</evidence>
<dbReference type="PANTHER" id="PTHR19965:SF35">
    <property type="entry name" value="RNA ANNEALING PROTEIN YRA1"/>
    <property type="match status" value="1"/>
</dbReference>
<dbReference type="Gene3D" id="3.30.70.330">
    <property type="match status" value="1"/>
</dbReference>
<feature type="compositionally biased region" description="Low complexity" evidence="3">
    <location>
        <begin position="57"/>
        <end position="95"/>
    </location>
</feature>
<gene>
    <name evidence="5" type="ORF">GPECTOR_77g43</name>
</gene>
<dbReference type="STRING" id="33097.A0A150G268"/>
<dbReference type="SMART" id="SM00360">
    <property type="entry name" value="RRM"/>
    <property type="match status" value="1"/>
</dbReference>
<dbReference type="EMBL" id="LSYV01000078">
    <property type="protein sequence ID" value="KXZ43947.1"/>
    <property type="molecule type" value="Genomic_DNA"/>
</dbReference>
<evidence type="ECO:0000259" key="4">
    <source>
        <dbReference type="PROSITE" id="PS50102"/>
    </source>
</evidence>
<comment type="caution">
    <text evidence="5">The sequence shown here is derived from an EMBL/GenBank/DDBJ whole genome shotgun (WGS) entry which is preliminary data.</text>
</comment>
<keyword evidence="6" id="KW-1185">Reference proteome</keyword>
<keyword evidence="1 2" id="KW-0694">RNA-binding</keyword>
<dbReference type="InterPro" id="IPR012677">
    <property type="entry name" value="Nucleotide-bd_a/b_plait_sf"/>
</dbReference>
<dbReference type="GO" id="GO:0006406">
    <property type="term" value="P:mRNA export from nucleus"/>
    <property type="evidence" value="ECO:0007669"/>
    <property type="project" value="TreeGrafter"/>
</dbReference>
<dbReference type="PROSITE" id="PS50102">
    <property type="entry name" value="RRM"/>
    <property type="match status" value="1"/>
</dbReference>
<dbReference type="PANTHER" id="PTHR19965">
    <property type="entry name" value="RNA AND EXPORT FACTOR BINDING PROTEIN"/>
    <property type="match status" value="1"/>
</dbReference>
<organism evidence="5 6">
    <name type="scientific">Gonium pectorale</name>
    <name type="common">Green alga</name>
    <dbReference type="NCBI Taxonomy" id="33097"/>
    <lineage>
        <taxon>Eukaryota</taxon>
        <taxon>Viridiplantae</taxon>
        <taxon>Chlorophyta</taxon>
        <taxon>core chlorophytes</taxon>
        <taxon>Chlorophyceae</taxon>
        <taxon>CS clade</taxon>
        <taxon>Chlamydomonadales</taxon>
        <taxon>Volvocaceae</taxon>
        <taxon>Gonium</taxon>
    </lineage>
</organism>
<feature type="region of interest" description="Disordered" evidence="3">
    <location>
        <begin position="1"/>
        <end position="176"/>
    </location>
</feature>
<dbReference type="SUPFAM" id="SSF54928">
    <property type="entry name" value="RNA-binding domain, RBD"/>
    <property type="match status" value="1"/>
</dbReference>
<dbReference type="InterPro" id="IPR051229">
    <property type="entry name" value="ALYREF_mRNA_export"/>
</dbReference>
<dbReference type="GO" id="GO:0005634">
    <property type="term" value="C:nucleus"/>
    <property type="evidence" value="ECO:0007669"/>
    <property type="project" value="TreeGrafter"/>
</dbReference>
<dbReference type="Proteomes" id="UP000075714">
    <property type="component" value="Unassembled WGS sequence"/>
</dbReference>
<evidence type="ECO:0000256" key="1">
    <source>
        <dbReference type="ARBA" id="ARBA00022884"/>
    </source>
</evidence>
<dbReference type="AlphaFoldDB" id="A0A150G268"/>
<dbReference type="InterPro" id="IPR035979">
    <property type="entry name" value="RBD_domain_sf"/>
</dbReference>
<feature type="domain" description="RRM" evidence="4">
    <location>
        <begin position="182"/>
        <end position="259"/>
    </location>
</feature>
<reference evidence="6" key="1">
    <citation type="journal article" date="2016" name="Nat. Commun.">
        <title>The Gonium pectorale genome demonstrates co-option of cell cycle regulation during the evolution of multicellularity.</title>
        <authorList>
            <person name="Hanschen E.R."/>
            <person name="Marriage T.N."/>
            <person name="Ferris P.J."/>
            <person name="Hamaji T."/>
            <person name="Toyoda A."/>
            <person name="Fujiyama A."/>
            <person name="Neme R."/>
            <person name="Noguchi H."/>
            <person name="Minakuchi Y."/>
            <person name="Suzuki M."/>
            <person name="Kawai-Toyooka H."/>
            <person name="Smith D.R."/>
            <person name="Sparks H."/>
            <person name="Anderson J."/>
            <person name="Bakaric R."/>
            <person name="Luria V."/>
            <person name="Karger A."/>
            <person name="Kirschner M.W."/>
            <person name="Durand P.M."/>
            <person name="Michod R.E."/>
            <person name="Nozaki H."/>
            <person name="Olson B.J."/>
        </authorList>
    </citation>
    <scope>NUCLEOTIDE SEQUENCE [LARGE SCALE GENOMIC DNA]</scope>
    <source>
        <strain evidence="6">NIES-2863</strain>
    </source>
</reference>
<evidence type="ECO:0000313" key="5">
    <source>
        <dbReference type="EMBL" id="KXZ43947.1"/>
    </source>
</evidence>
<dbReference type="CDD" id="cd12418">
    <property type="entry name" value="RRM_Aly_REF_like"/>
    <property type="match status" value="1"/>
</dbReference>
<evidence type="ECO:0000256" key="3">
    <source>
        <dbReference type="SAM" id="MobiDB-lite"/>
    </source>
</evidence>
<accession>A0A150G268</accession>
<protein>
    <recommendedName>
        <fullName evidence="4">RRM domain-containing protein</fullName>
    </recommendedName>
</protein>
<feature type="compositionally biased region" description="Pro residues" evidence="3">
    <location>
        <begin position="30"/>
        <end position="43"/>
    </location>
</feature>
<dbReference type="GO" id="GO:0003729">
    <property type="term" value="F:mRNA binding"/>
    <property type="evidence" value="ECO:0007669"/>
    <property type="project" value="TreeGrafter"/>
</dbReference>
<feature type="compositionally biased region" description="Low complexity" evidence="3">
    <location>
        <begin position="144"/>
        <end position="153"/>
    </location>
</feature>
<proteinExistence type="predicted"/>
<feature type="compositionally biased region" description="Low complexity" evidence="3">
    <location>
        <begin position="303"/>
        <end position="318"/>
    </location>
</feature>
<dbReference type="InterPro" id="IPR000504">
    <property type="entry name" value="RRM_dom"/>
</dbReference>
<feature type="region of interest" description="Disordered" evidence="3">
    <location>
        <begin position="278"/>
        <end position="349"/>
    </location>
</feature>
<evidence type="ECO:0000313" key="6">
    <source>
        <dbReference type="Proteomes" id="UP000075714"/>
    </source>
</evidence>